<evidence type="ECO:0000256" key="3">
    <source>
        <dbReference type="ARBA" id="ARBA00023157"/>
    </source>
</evidence>
<evidence type="ECO:0000313" key="10">
    <source>
        <dbReference type="EMBL" id="KAL3121145.1"/>
    </source>
</evidence>
<dbReference type="SUPFAM" id="SSF49265">
    <property type="entry name" value="Fibronectin type III"/>
    <property type="match status" value="1"/>
</dbReference>
<dbReference type="Pfam" id="PF00047">
    <property type="entry name" value="ig"/>
    <property type="match status" value="3"/>
</dbReference>
<evidence type="ECO:0000259" key="8">
    <source>
        <dbReference type="PROSITE" id="PS50835"/>
    </source>
</evidence>
<protein>
    <recommendedName>
        <fullName evidence="12">Nephrin</fullName>
    </recommendedName>
</protein>
<evidence type="ECO:0000256" key="5">
    <source>
        <dbReference type="ARBA" id="ARBA00023319"/>
    </source>
</evidence>
<dbReference type="InterPro" id="IPR013162">
    <property type="entry name" value="CD80_C2-set"/>
</dbReference>
<reference evidence="10 11" key="1">
    <citation type="submission" date="2024-10" db="EMBL/GenBank/DDBJ databases">
        <authorList>
            <person name="Kim D."/>
        </authorList>
    </citation>
    <scope>NUCLEOTIDE SEQUENCE [LARGE SCALE GENOMIC DNA]</scope>
    <source>
        <strain evidence="10">BH-2024</strain>
    </source>
</reference>
<feature type="compositionally biased region" description="Pro residues" evidence="6">
    <location>
        <begin position="1"/>
        <end position="11"/>
    </location>
</feature>
<keyword evidence="5" id="KW-0393">Immunoglobulin domain</keyword>
<dbReference type="Pfam" id="PF00041">
    <property type="entry name" value="fn3"/>
    <property type="match status" value="1"/>
</dbReference>
<feature type="domain" description="Fibronectin type-III" evidence="9">
    <location>
        <begin position="1025"/>
        <end position="1115"/>
    </location>
</feature>
<comment type="caution">
    <text evidence="10">The sequence shown here is derived from an EMBL/GenBank/DDBJ whole genome shotgun (WGS) entry which is preliminary data.</text>
</comment>
<evidence type="ECO:0000256" key="1">
    <source>
        <dbReference type="ARBA" id="ARBA00004479"/>
    </source>
</evidence>
<feature type="domain" description="Ig-like" evidence="8">
    <location>
        <begin position="96"/>
        <end position="211"/>
    </location>
</feature>
<keyword evidence="2 7" id="KW-0472">Membrane</keyword>
<dbReference type="InterPro" id="IPR013151">
    <property type="entry name" value="Immunoglobulin_dom"/>
</dbReference>
<feature type="domain" description="Ig-like" evidence="8">
    <location>
        <begin position="918"/>
        <end position="1018"/>
    </location>
</feature>
<accession>A0ABD2M0W2</accession>
<dbReference type="Pfam" id="PF13895">
    <property type="entry name" value="Ig_2"/>
    <property type="match status" value="1"/>
</dbReference>
<dbReference type="SMART" id="SM00409">
    <property type="entry name" value="IG"/>
    <property type="match status" value="8"/>
</dbReference>
<dbReference type="SMART" id="SM00060">
    <property type="entry name" value="FN3"/>
    <property type="match status" value="1"/>
</dbReference>
<sequence>MPKFSSPPPPSESIITRRPSHCCQPARESPSPTHSFVRKHAPQTVAGQMALPLRPFSQNLIRHNHHHSVFTLLRIGGFFLHFSSLLFLLSSLFWTSAVVVAEKLHFKEHPTNQSILIGSDLSLRCSIAHHHGAGASEPFHMQWRTNRGIILNQIQHSNEIPGYSGRYSYSNDNPGEFHLHIRNVSLDDDGLFQCQLLKPGGKFFRANAFVTVLVPPSGVRFQHYQSGSTIAVNEGIPLNITCVTDRSKPEVIMNLFVNGKKTTEHVYGRQEWENGTVYTYASLAFRPGKIHHKKVISCEAQHQETNTNLRDSITLDVFYSSDRPKIDLISASAAGTALKAGQNVTLLCTAEGGNPPPQLNWSNQNGRINEEDDYSYDTGTQITRNAHAFVVQGTDNGAIYECASQTNANMSPLISRVTLRVDYPPASVFIFGNTVMRKGEAMTMSCVSGVSSPASVVTWQLNGSPTKIQPQEQKKQLQGFVTESNLTIDSSTLLHGQNQITVECLASNGEGNAVGKSHVIRVLSPPSHPFIFDAEPNTVPLEGTLYNLTCEAKDGHPFATLSWFRGVEKLKETQNSLHGDSSRSTVTLLLDRAMNHQQIRCEAENGATDVPLVAKKNLVVLFAPNEVRVQPSRAVHMVAGSPSELSCSVASSNPVAELSWEFPNSVNRQLTISRTGEQIRRSNKPIGEYHGFESTNVIQFTPTEAMDKTEVRCVASHHLWEGVKHGSHVLDVKYPPRIAVEGPMSIVIGEGQSFEENVTIYANPRVNAFAWRKNGITIDRTVGTIFVRQSVIGGAGVTKDDSGIYTLFISNGVGTANATIKVVVEYAARITYITTPVIASVGEDVVLECEADGMPMKAGMIKWFRGHTEVRSLVQDQRRAVIRMNASHDNSGAYTCTVDNGIGQPNHTTAYLLVRRAPVIVKNAAFSRAAGPIGGKAILRCRATAVPNAEFTWGIEGEGNMIVHYNTTKYRFFDTQLDYTTFQSTLTILNLEEHDYARRYRCRVSNRLGLVQSFISVGPPAPPELPTELEIVNVTNSTASISWTAGFDGGAEQMFELLYQDMDSNEIRSLNTSETQVLLKGLDADHGYQLQIRSINARGDISELTRPLLFRTMDENSQSAGVGFGIIPKDGPFSHSAIVALCVALLALLLLNCLLICYLNRRNKRRKMREKSALNQNGQYGGGGGGSAGSGRSIQIYGTMAALGTSQCGGAIGGGGGSTPTTNRSELGGASGGTIGGGAANNYGGRSSGGGGEVLSVVDDNQSTRTIIEVSPYGQFNAAMHHNDNAYFYNTTCIAEYEGTDSAADYYSKIQKGCTAGSNINNNCNSNFSVHQQQSTFDANLSYQAIPNPEPPLNNGVPSSSTVSLQHYGVASTTPNQFCMDMDHFHHHYPQQQHPTHQQSASSPYETRSACFVQTTPTHCLPNGGSVMLAPKLMSTFQHENGGISIRDTYEGDLV</sequence>
<evidence type="ECO:0000256" key="4">
    <source>
        <dbReference type="ARBA" id="ARBA00023180"/>
    </source>
</evidence>
<dbReference type="PANTHER" id="PTHR11640">
    <property type="entry name" value="NEPHRIN"/>
    <property type="match status" value="1"/>
</dbReference>
<dbReference type="InterPro" id="IPR007110">
    <property type="entry name" value="Ig-like_dom"/>
</dbReference>
<dbReference type="SMART" id="SM00408">
    <property type="entry name" value="IGc2"/>
    <property type="match status" value="4"/>
</dbReference>
<keyword evidence="4" id="KW-0325">Glycoprotein</keyword>
<feature type="region of interest" description="Disordered" evidence="6">
    <location>
        <begin position="1213"/>
        <end position="1233"/>
    </location>
</feature>
<proteinExistence type="predicted"/>
<evidence type="ECO:0000256" key="6">
    <source>
        <dbReference type="SAM" id="MobiDB-lite"/>
    </source>
</evidence>
<dbReference type="InterPro" id="IPR051275">
    <property type="entry name" value="Cell_adhesion_signaling"/>
</dbReference>
<gene>
    <name evidence="10" type="ORF">niasHT_006050</name>
</gene>
<evidence type="ECO:0000313" key="11">
    <source>
        <dbReference type="Proteomes" id="UP001620626"/>
    </source>
</evidence>
<dbReference type="CDD" id="cd00096">
    <property type="entry name" value="Ig"/>
    <property type="match status" value="1"/>
</dbReference>
<dbReference type="InterPro" id="IPR003961">
    <property type="entry name" value="FN3_dom"/>
</dbReference>
<feature type="transmembrane region" description="Helical" evidence="7">
    <location>
        <begin position="1137"/>
        <end position="1159"/>
    </location>
</feature>
<dbReference type="InterPro" id="IPR013783">
    <property type="entry name" value="Ig-like_fold"/>
</dbReference>
<keyword evidence="7" id="KW-1133">Transmembrane helix</keyword>
<keyword evidence="11" id="KW-1185">Reference proteome</keyword>
<feature type="region of interest" description="Disordered" evidence="6">
    <location>
        <begin position="1"/>
        <end position="36"/>
    </location>
</feature>
<dbReference type="InterPro" id="IPR003599">
    <property type="entry name" value="Ig_sub"/>
</dbReference>
<dbReference type="InterPro" id="IPR036179">
    <property type="entry name" value="Ig-like_dom_sf"/>
</dbReference>
<dbReference type="Gene3D" id="2.60.40.10">
    <property type="entry name" value="Immunoglobulins"/>
    <property type="match status" value="10"/>
</dbReference>
<evidence type="ECO:0000256" key="2">
    <source>
        <dbReference type="ARBA" id="ARBA00023136"/>
    </source>
</evidence>
<feature type="domain" description="Ig-like" evidence="8">
    <location>
        <begin position="424"/>
        <end position="520"/>
    </location>
</feature>
<dbReference type="InterPro" id="IPR036116">
    <property type="entry name" value="FN3_sf"/>
</dbReference>
<organism evidence="10 11">
    <name type="scientific">Heterodera trifolii</name>
    <dbReference type="NCBI Taxonomy" id="157864"/>
    <lineage>
        <taxon>Eukaryota</taxon>
        <taxon>Metazoa</taxon>
        <taxon>Ecdysozoa</taxon>
        <taxon>Nematoda</taxon>
        <taxon>Chromadorea</taxon>
        <taxon>Rhabditida</taxon>
        <taxon>Tylenchina</taxon>
        <taxon>Tylenchomorpha</taxon>
        <taxon>Tylenchoidea</taxon>
        <taxon>Heteroderidae</taxon>
        <taxon>Heteroderinae</taxon>
        <taxon>Heterodera</taxon>
    </lineage>
</organism>
<dbReference type="GO" id="GO:0016020">
    <property type="term" value="C:membrane"/>
    <property type="evidence" value="ECO:0007669"/>
    <property type="project" value="UniProtKB-SubCell"/>
</dbReference>
<name>A0ABD2M0W2_9BILA</name>
<evidence type="ECO:0008006" key="12">
    <source>
        <dbReference type="Google" id="ProtNLM"/>
    </source>
</evidence>
<feature type="domain" description="Ig-like" evidence="8">
    <location>
        <begin position="624"/>
        <end position="717"/>
    </location>
</feature>
<dbReference type="InterPro" id="IPR003598">
    <property type="entry name" value="Ig_sub2"/>
</dbReference>
<evidence type="ECO:0000256" key="7">
    <source>
        <dbReference type="SAM" id="Phobius"/>
    </source>
</evidence>
<dbReference type="PROSITE" id="PS50835">
    <property type="entry name" value="IG_LIKE"/>
    <property type="match status" value="8"/>
</dbReference>
<keyword evidence="3" id="KW-1015">Disulfide bond</keyword>
<dbReference type="EMBL" id="JBICBT010000199">
    <property type="protein sequence ID" value="KAL3121145.1"/>
    <property type="molecule type" value="Genomic_DNA"/>
</dbReference>
<feature type="domain" description="Ig-like" evidence="8">
    <location>
        <begin position="324"/>
        <end position="418"/>
    </location>
</feature>
<feature type="domain" description="Ig-like" evidence="8">
    <location>
        <begin position="529"/>
        <end position="619"/>
    </location>
</feature>
<dbReference type="PROSITE" id="PS50853">
    <property type="entry name" value="FN3"/>
    <property type="match status" value="1"/>
</dbReference>
<comment type="subcellular location">
    <subcellularLocation>
        <location evidence="1">Membrane</location>
        <topology evidence="1">Single-pass type I membrane protein</topology>
    </subcellularLocation>
</comment>
<dbReference type="SUPFAM" id="SSF48726">
    <property type="entry name" value="Immunoglobulin"/>
    <property type="match status" value="9"/>
</dbReference>
<keyword evidence="7" id="KW-0812">Transmembrane</keyword>
<feature type="domain" description="Ig-like" evidence="8">
    <location>
        <begin position="828"/>
        <end position="914"/>
    </location>
</feature>
<feature type="domain" description="Ig-like" evidence="8">
    <location>
        <begin position="216"/>
        <end position="314"/>
    </location>
</feature>
<dbReference type="Proteomes" id="UP001620626">
    <property type="component" value="Unassembled WGS sequence"/>
</dbReference>
<evidence type="ECO:0000259" key="9">
    <source>
        <dbReference type="PROSITE" id="PS50853"/>
    </source>
</evidence>
<dbReference type="Pfam" id="PF08205">
    <property type="entry name" value="C2-set_2"/>
    <property type="match status" value="3"/>
</dbReference>
<dbReference type="CDD" id="cd00063">
    <property type="entry name" value="FN3"/>
    <property type="match status" value="1"/>
</dbReference>